<comment type="caution">
    <text evidence="1">The sequence shown here is derived from an EMBL/GenBank/DDBJ whole genome shotgun (WGS) entry which is preliminary data.</text>
</comment>
<keyword evidence="2" id="KW-1185">Reference proteome</keyword>
<accession>A0ABT6Y7X4</accession>
<organism evidence="1 2">
    <name type="scientific">Flectobacillus roseus</name>
    <dbReference type="NCBI Taxonomy" id="502259"/>
    <lineage>
        <taxon>Bacteria</taxon>
        <taxon>Pseudomonadati</taxon>
        <taxon>Bacteroidota</taxon>
        <taxon>Cytophagia</taxon>
        <taxon>Cytophagales</taxon>
        <taxon>Flectobacillaceae</taxon>
        <taxon>Flectobacillus</taxon>
    </lineage>
</organism>
<evidence type="ECO:0000313" key="2">
    <source>
        <dbReference type="Proteomes" id="UP001236507"/>
    </source>
</evidence>
<gene>
    <name evidence="1" type="ORF">QM524_10420</name>
</gene>
<proteinExistence type="predicted"/>
<dbReference type="Proteomes" id="UP001236507">
    <property type="component" value="Unassembled WGS sequence"/>
</dbReference>
<protein>
    <submittedName>
        <fullName evidence="1">Uncharacterized protein</fullName>
    </submittedName>
</protein>
<dbReference type="RefSeq" id="WP_283344530.1">
    <property type="nucleotide sequence ID" value="NZ_JASHIF010000008.1"/>
</dbReference>
<reference evidence="1 2" key="1">
    <citation type="submission" date="2023-05" db="EMBL/GenBank/DDBJ databases">
        <title>Novel species of genus Flectobacillus isolated from stream in China.</title>
        <authorList>
            <person name="Lu H."/>
        </authorList>
    </citation>
    <scope>NUCLEOTIDE SEQUENCE [LARGE SCALE GENOMIC DNA]</scope>
    <source>
        <strain evidence="1 2">KCTC 42575</strain>
    </source>
</reference>
<evidence type="ECO:0000313" key="1">
    <source>
        <dbReference type="EMBL" id="MDI9859626.1"/>
    </source>
</evidence>
<name>A0ABT6Y7X4_9BACT</name>
<sequence length="82" mass="9643">MEKITLSNGIAIAQAHYDTIVSRGKKFMDRQVPVYIRRNLWIPCYMTFGSHGEKYLHIIQLPNEYDPKVHFQAYLLIENEST</sequence>
<dbReference type="EMBL" id="JASHIF010000008">
    <property type="protein sequence ID" value="MDI9859626.1"/>
    <property type="molecule type" value="Genomic_DNA"/>
</dbReference>